<dbReference type="Pfam" id="PF13624">
    <property type="entry name" value="SurA_N_3"/>
    <property type="match status" value="1"/>
</dbReference>
<comment type="caution">
    <text evidence="3">The sequence shown here is derived from an EMBL/GenBank/DDBJ whole genome shotgun (WGS) entry which is preliminary data.</text>
</comment>
<accession>A0A2M8FFA4</accession>
<dbReference type="Proteomes" id="UP000230391">
    <property type="component" value="Unassembled WGS sequence"/>
</dbReference>
<dbReference type="PANTHER" id="PTHR47245:SF2">
    <property type="entry name" value="PEPTIDYL-PROLYL CIS-TRANS ISOMERASE HP_0175-RELATED"/>
    <property type="match status" value="1"/>
</dbReference>
<evidence type="ECO:0000313" key="4">
    <source>
        <dbReference type="Proteomes" id="UP000230391"/>
    </source>
</evidence>
<dbReference type="Gene3D" id="1.10.4030.10">
    <property type="entry name" value="Porin chaperone SurA, peptide-binding domain"/>
    <property type="match status" value="1"/>
</dbReference>
<keyword evidence="2" id="KW-0812">Transmembrane</keyword>
<evidence type="ECO:0000256" key="2">
    <source>
        <dbReference type="SAM" id="Phobius"/>
    </source>
</evidence>
<keyword evidence="2" id="KW-0472">Membrane</keyword>
<sequence length="300" mass="32308">MEGNNQDNETKKNNSTETSAGVNENTDTTTEVNDSVVETISEVEIATPVAVEEDMVVLTNSESVKSSLPIKQYIIAAVVITIIGMALWYGLEKQGRVQTGVFDRISAMVKPEASVAVVNGIKISKTQYEKSREQIIASAGQQGLDMTDEKIKAEIDAQAIDVLINTELLKQVAEEAGIVVTPEQIETRYQEVIASVGGADELTKRMTELGITETSLRSDIEGEILIQSYLANAVDTSGVTVAEADITTAYENAGGVDAGLPALADVRDQIEAQLKSAKEQELITNFIKTLKDKATIEVLI</sequence>
<evidence type="ECO:0008006" key="5">
    <source>
        <dbReference type="Google" id="ProtNLM"/>
    </source>
</evidence>
<dbReference type="EMBL" id="PFRD01000053">
    <property type="protein sequence ID" value="PJC56275.1"/>
    <property type="molecule type" value="Genomic_DNA"/>
</dbReference>
<protein>
    <recommendedName>
        <fullName evidence="5">PpiC domain-containing protein</fullName>
    </recommendedName>
</protein>
<feature type="region of interest" description="Disordered" evidence="1">
    <location>
        <begin position="1"/>
        <end position="32"/>
    </location>
</feature>
<dbReference type="PANTHER" id="PTHR47245">
    <property type="entry name" value="PEPTIDYLPROLYL ISOMERASE"/>
    <property type="match status" value="1"/>
</dbReference>
<reference evidence="4" key="1">
    <citation type="submission" date="2017-09" db="EMBL/GenBank/DDBJ databases">
        <title>Depth-based differentiation of microbial function through sediment-hosted aquifers and enrichment of novel symbionts in the deep terrestrial subsurface.</title>
        <authorList>
            <person name="Probst A.J."/>
            <person name="Ladd B."/>
            <person name="Jarett J.K."/>
            <person name="Geller-Mcgrath D.E."/>
            <person name="Sieber C.M.K."/>
            <person name="Emerson J.B."/>
            <person name="Anantharaman K."/>
            <person name="Thomas B.C."/>
            <person name="Malmstrom R."/>
            <person name="Stieglmeier M."/>
            <person name="Klingl A."/>
            <person name="Woyke T."/>
            <person name="Ryan C.M."/>
            <person name="Banfield J.F."/>
        </authorList>
    </citation>
    <scope>NUCLEOTIDE SEQUENCE [LARGE SCALE GENOMIC DNA]</scope>
</reference>
<gene>
    <name evidence="3" type="ORF">CO026_01245</name>
</gene>
<dbReference type="InterPro" id="IPR027304">
    <property type="entry name" value="Trigger_fact/SurA_dom_sf"/>
</dbReference>
<keyword evidence="2" id="KW-1133">Transmembrane helix</keyword>
<feature type="compositionally biased region" description="Low complexity" evidence="1">
    <location>
        <begin position="22"/>
        <end position="32"/>
    </location>
</feature>
<dbReference type="SUPFAM" id="SSF109998">
    <property type="entry name" value="Triger factor/SurA peptide-binding domain-like"/>
    <property type="match status" value="1"/>
</dbReference>
<dbReference type="InterPro" id="IPR050245">
    <property type="entry name" value="PrsA_foldase"/>
</dbReference>
<proteinExistence type="predicted"/>
<evidence type="ECO:0000313" key="3">
    <source>
        <dbReference type="EMBL" id="PJC56275.1"/>
    </source>
</evidence>
<name>A0A2M8FFA4_9BACT</name>
<dbReference type="AlphaFoldDB" id="A0A2M8FFA4"/>
<feature type="transmembrane region" description="Helical" evidence="2">
    <location>
        <begin position="73"/>
        <end position="91"/>
    </location>
</feature>
<organism evidence="3 4">
    <name type="scientific">Candidatus Kaiserbacteria bacterium CG_4_9_14_0_2_um_filter_41_32</name>
    <dbReference type="NCBI Taxonomy" id="1974601"/>
    <lineage>
        <taxon>Bacteria</taxon>
        <taxon>Candidatus Kaiseribacteriota</taxon>
    </lineage>
</organism>
<evidence type="ECO:0000256" key="1">
    <source>
        <dbReference type="SAM" id="MobiDB-lite"/>
    </source>
</evidence>